<keyword evidence="2" id="KW-0808">Transferase</keyword>
<evidence type="ECO:0000259" key="4">
    <source>
        <dbReference type="Pfam" id="PF22624"/>
    </source>
</evidence>
<proteinExistence type="predicted"/>
<dbReference type="InterPro" id="IPR008278">
    <property type="entry name" value="4-PPantetheinyl_Trfase_dom"/>
</dbReference>
<organism evidence="5 6">
    <name type="scientific">Riccia sorocarpa</name>
    <dbReference type="NCBI Taxonomy" id="122646"/>
    <lineage>
        <taxon>Eukaryota</taxon>
        <taxon>Viridiplantae</taxon>
        <taxon>Streptophyta</taxon>
        <taxon>Embryophyta</taxon>
        <taxon>Marchantiophyta</taxon>
        <taxon>Marchantiopsida</taxon>
        <taxon>Marchantiidae</taxon>
        <taxon>Marchantiales</taxon>
        <taxon>Ricciaceae</taxon>
        <taxon>Riccia</taxon>
    </lineage>
</organism>
<evidence type="ECO:0000256" key="1">
    <source>
        <dbReference type="ARBA" id="ARBA00013172"/>
    </source>
</evidence>
<dbReference type="SUPFAM" id="SSF56214">
    <property type="entry name" value="4'-phosphopantetheinyl transferase"/>
    <property type="match status" value="2"/>
</dbReference>
<keyword evidence="6" id="KW-1185">Reference proteome</keyword>
<dbReference type="PANTHER" id="PTHR12215:SF10">
    <property type="entry name" value="L-AMINOADIPATE-SEMIALDEHYDE DEHYDROGENASE-PHOSPHOPANTETHEINYL TRANSFERASE"/>
    <property type="match status" value="1"/>
</dbReference>
<evidence type="ECO:0000259" key="3">
    <source>
        <dbReference type="Pfam" id="PF01648"/>
    </source>
</evidence>
<sequence length="285" mass="33012">MERGVVRWAVNSGSWSPSELEFSAFVDLLPASERPEVLRYFKFEDRKKALISRLLQRKLMNSLFNIDYNDIIIKRTTEGKPYLANSTDGFDFPNFNFNVSHHGNFVVLASEPLCIVGVDVMTHETFRKEEPETFFRPFQSCFTKTEWDMVWSAGPAPELLYDQFYRLWCLKEAYIKAVGIGLGFDLLRAEFYYPTGDIWSDVAQVRIDSQEDTNWVFSLHKLDDHWVCVAKGPPGDAVESFRKTLKSVDLYSASLRLALEAPRKQFDILEVWDLVPQNHEDLKSL</sequence>
<gene>
    <name evidence="5" type="ORF">R1sor_007879</name>
</gene>
<dbReference type="GO" id="GO:0008897">
    <property type="term" value="F:holo-[acyl-carrier-protein] synthase activity"/>
    <property type="evidence" value="ECO:0007669"/>
    <property type="project" value="UniProtKB-EC"/>
</dbReference>
<dbReference type="InterPro" id="IPR050559">
    <property type="entry name" value="P-Pant_transferase_sf"/>
</dbReference>
<dbReference type="Gene3D" id="3.90.470.20">
    <property type="entry name" value="4'-phosphopantetheinyl transferase domain"/>
    <property type="match status" value="2"/>
</dbReference>
<dbReference type="EC" id="2.7.8.7" evidence="1"/>
<dbReference type="PANTHER" id="PTHR12215">
    <property type="entry name" value="PHOSPHOPANTETHEINE TRANSFERASE"/>
    <property type="match status" value="1"/>
</dbReference>
<dbReference type="EMBL" id="JBJQOH010000003">
    <property type="protein sequence ID" value="KAL3694228.1"/>
    <property type="molecule type" value="Genomic_DNA"/>
</dbReference>
<dbReference type="InterPro" id="IPR055066">
    <property type="entry name" value="AASDHPPT_N"/>
</dbReference>
<dbReference type="Pfam" id="PF22624">
    <property type="entry name" value="AASDHPPT_N"/>
    <property type="match status" value="1"/>
</dbReference>
<protein>
    <recommendedName>
        <fullName evidence="1">holo-[acyl-carrier-protein] synthase</fullName>
        <ecNumber evidence="1">2.7.8.7</ecNumber>
    </recommendedName>
</protein>
<dbReference type="Pfam" id="PF01648">
    <property type="entry name" value="ACPS"/>
    <property type="match status" value="1"/>
</dbReference>
<dbReference type="AlphaFoldDB" id="A0ABD3HS01"/>
<evidence type="ECO:0000313" key="5">
    <source>
        <dbReference type="EMBL" id="KAL3694228.1"/>
    </source>
</evidence>
<dbReference type="InterPro" id="IPR037143">
    <property type="entry name" value="4-PPantetheinyl_Trfase_dom_sf"/>
</dbReference>
<evidence type="ECO:0000256" key="2">
    <source>
        <dbReference type="ARBA" id="ARBA00022679"/>
    </source>
</evidence>
<evidence type="ECO:0000313" key="6">
    <source>
        <dbReference type="Proteomes" id="UP001633002"/>
    </source>
</evidence>
<comment type="caution">
    <text evidence="5">The sequence shown here is derived from an EMBL/GenBank/DDBJ whole genome shotgun (WGS) entry which is preliminary data.</text>
</comment>
<feature type="domain" description="4'-phosphopantetheinyl transferase N-terminal" evidence="4">
    <location>
        <begin position="14"/>
        <end position="112"/>
    </location>
</feature>
<dbReference type="Proteomes" id="UP001633002">
    <property type="component" value="Unassembled WGS sequence"/>
</dbReference>
<reference evidence="5 6" key="1">
    <citation type="submission" date="2024-09" db="EMBL/GenBank/DDBJ databases">
        <title>Chromosome-scale assembly of Riccia sorocarpa.</title>
        <authorList>
            <person name="Paukszto L."/>
        </authorList>
    </citation>
    <scope>NUCLEOTIDE SEQUENCE [LARGE SCALE GENOMIC DNA]</scope>
    <source>
        <strain evidence="5">LP-2024</strain>
        <tissue evidence="5">Aerial parts of the thallus</tissue>
    </source>
</reference>
<dbReference type="FunFam" id="3.90.470.20:FF:000003">
    <property type="entry name" value="L-aminoadipate-semialdehyde dehydrogenase-phosphopantetheinyl transferase"/>
    <property type="match status" value="1"/>
</dbReference>
<accession>A0ABD3HS01</accession>
<name>A0ABD3HS01_9MARC</name>
<feature type="domain" description="4'-phosphopantetheinyl transferase" evidence="3">
    <location>
        <begin position="116"/>
        <end position="229"/>
    </location>
</feature>